<evidence type="ECO:0000256" key="6">
    <source>
        <dbReference type="SAM" id="MobiDB-lite"/>
    </source>
</evidence>
<dbReference type="PANTHER" id="PTHR30563:SF0">
    <property type="entry name" value="DNA RECOMBINATION PROTEIN RMUC"/>
    <property type="match status" value="1"/>
</dbReference>
<evidence type="ECO:0000256" key="2">
    <source>
        <dbReference type="ARBA" id="ARBA00009840"/>
    </source>
</evidence>
<evidence type="ECO:0000256" key="3">
    <source>
        <dbReference type="ARBA" id="ARBA00023054"/>
    </source>
</evidence>
<gene>
    <name evidence="8" type="ORF">DGD08_07875</name>
</gene>
<evidence type="ECO:0000256" key="7">
    <source>
        <dbReference type="SAM" id="Phobius"/>
    </source>
</evidence>
<evidence type="ECO:0000313" key="8">
    <source>
        <dbReference type="EMBL" id="HCT57117.1"/>
    </source>
</evidence>
<accession>A0A3D4V9W0</accession>
<dbReference type="Proteomes" id="UP000264071">
    <property type="component" value="Unassembled WGS sequence"/>
</dbReference>
<keyword evidence="4" id="KW-0233">DNA recombination</keyword>
<comment type="similarity">
    <text evidence="2">Belongs to the RmuC family.</text>
</comment>
<feature type="region of interest" description="Disordered" evidence="6">
    <location>
        <begin position="30"/>
        <end position="50"/>
    </location>
</feature>
<comment type="function">
    <text evidence="1">Involved in DNA recombination.</text>
</comment>
<name>A0A3D4V9W0_9BACT</name>
<keyword evidence="7" id="KW-0472">Membrane</keyword>
<dbReference type="InterPro" id="IPR003798">
    <property type="entry name" value="DNA_recombination_RmuC"/>
</dbReference>
<protein>
    <submittedName>
        <fullName evidence="8">DNA recombination protein RmuC</fullName>
    </submittedName>
</protein>
<keyword evidence="3 5" id="KW-0175">Coiled coil</keyword>
<dbReference type="AlphaFoldDB" id="A0A3D4V9W0"/>
<evidence type="ECO:0000256" key="5">
    <source>
        <dbReference type="SAM" id="Coils"/>
    </source>
</evidence>
<dbReference type="Pfam" id="PF02646">
    <property type="entry name" value="RmuC"/>
    <property type="match status" value="1"/>
</dbReference>
<reference evidence="8 9" key="1">
    <citation type="journal article" date="2018" name="Nat. Biotechnol.">
        <title>A standardized bacterial taxonomy based on genome phylogeny substantially revises the tree of life.</title>
        <authorList>
            <person name="Parks D.H."/>
            <person name="Chuvochina M."/>
            <person name="Waite D.W."/>
            <person name="Rinke C."/>
            <person name="Skarshewski A."/>
            <person name="Chaumeil P.A."/>
            <person name="Hugenholtz P."/>
        </authorList>
    </citation>
    <scope>NUCLEOTIDE SEQUENCE [LARGE SCALE GENOMIC DNA]</scope>
    <source>
        <strain evidence="8">UBA8844</strain>
    </source>
</reference>
<sequence length="583" mass="63197">MGGRRPGGGEEAKRSWAERTRTALLTATRAMYGQQRRHHSGTDHDDDTSPVIVSGCAISARGAPEYRPACCRSASPSRRATAGPQSAMLSCGTTPGPTTHHPCKGVVFNDTPIGIITGLTAVLVAVVGIIAVRVLKHRTKTATAHRDAERVRMETELAEARAREDAAILERAQLEASLHATREAAEAQRAALQQLSSELGDRLLQQQATAFQATTAALERRASSESEAIRAAYEAATAERNERLHVELQPVHETLQRLADTSVATDTRSAAEFSRLVTLVQSLNDEHRAHREETRKLQDVLRVSQVRGRYGEWTLQRALEAAGLQERVHYVMQPALRGEEGLFRPDAVLLLPQGRAIVVDSKAPLQHLLDAQHASSQSEKSALLDRHAKALRLHIDQLASKSYPARVSAVVPDRVLLDGVLLFVPADAVLDAAFRRDPKLLQHAASQQVHLVSPASLLIVLSAVEQLWRQDGRDQRAAEIEKIGADLLGRLGVVLGHVCHVQRALSDCVTAYNALTGSLESRLLPIARRMEELGVRTREAIPNIGEIDTVPRELGPRLSGALLNAQTGAARTTVAADDTPAAA</sequence>
<dbReference type="GO" id="GO:0006310">
    <property type="term" value="P:DNA recombination"/>
    <property type="evidence" value="ECO:0007669"/>
    <property type="project" value="UniProtKB-KW"/>
</dbReference>
<evidence type="ECO:0000256" key="4">
    <source>
        <dbReference type="ARBA" id="ARBA00023172"/>
    </source>
</evidence>
<evidence type="ECO:0000256" key="1">
    <source>
        <dbReference type="ARBA" id="ARBA00003416"/>
    </source>
</evidence>
<comment type="caution">
    <text evidence="8">The sequence shown here is derived from an EMBL/GenBank/DDBJ whole genome shotgun (WGS) entry which is preliminary data.</text>
</comment>
<keyword evidence="7" id="KW-1133">Transmembrane helix</keyword>
<proteinExistence type="inferred from homology"/>
<feature type="transmembrane region" description="Helical" evidence="7">
    <location>
        <begin position="113"/>
        <end position="135"/>
    </location>
</feature>
<feature type="coiled-coil region" evidence="5">
    <location>
        <begin position="157"/>
        <end position="202"/>
    </location>
</feature>
<dbReference type="PANTHER" id="PTHR30563">
    <property type="entry name" value="DNA RECOMBINATION PROTEIN RMUC"/>
    <property type="match status" value="1"/>
</dbReference>
<keyword evidence="7" id="KW-0812">Transmembrane</keyword>
<organism evidence="8 9">
    <name type="scientific">Gemmatimonas aurantiaca</name>
    <dbReference type="NCBI Taxonomy" id="173480"/>
    <lineage>
        <taxon>Bacteria</taxon>
        <taxon>Pseudomonadati</taxon>
        <taxon>Gemmatimonadota</taxon>
        <taxon>Gemmatimonadia</taxon>
        <taxon>Gemmatimonadales</taxon>
        <taxon>Gemmatimonadaceae</taxon>
        <taxon>Gemmatimonas</taxon>
    </lineage>
</organism>
<evidence type="ECO:0000313" key="9">
    <source>
        <dbReference type="Proteomes" id="UP000264071"/>
    </source>
</evidence>
<dbReference type="EMBL" id="DPIY01000006">
    <property type="protein sequence ID" value="HCT57117.1"/>
    <property type="molecule type" value="Genomic_DNA"/>
</dbReference>